<keyword evidence="1" id="KW-0175">Coiled coil</keyword>
<accession>A0ABY3SX37</accession>
<gene>
    <name evidence="2" type="ORF">L2Y54_19385</name>
</gene>
<sequence>MNTDFLIKKRDELILDDYLKRLAFTAEGKNLLELENADLKQKLYKSAFNEKSIIADGEKKLASLRLENSDLKQKIHESTAREKATIAAKKIEIDSLRLENYNLTQELNELTELIEDNSVNYKTITIENTTSQPIKVAVIYYGIDEMWHTLYWWRYSPKEKSYILGDAHPSTNSFFYIYAVSEDGYYSWSGDDHHGYIDGSIEGFIKCDFGDEDNFQWGLTL</sequence>
<evidence type="ECO:0000256" key="1">
    <source>
        <dbReference type="SAM" id="Coils"/>
    </source>
</evidence>
<name>A0ABY3SX37_9GAMM</name>
<dbReference type="RefSeq" id="WP_236498338.1">
    <property type="nucleotide sequence ID" value="NZ_CP091244.1"/>
</dbReference>
<dbReference type="Proteomes" id="UP001054801">
    <property type="component" value="Chromosome"/>
</dbReference>
<proteinExistence type="predicted"/>
<reference evidence="2" key="1">
    <citation type="journal article" date="2022" name="Microorganisms">
        <title>Two New Species of Filamentous Sulfur Bacteria of the Genus Thiothrix, Thiothrix winogradskyi sp. nov. and 'Candidatus Thiothrix sulfatifontis' sp. nov.</title>
        <authorList>
            <person name="Ravin N.V."/>
            <person name="Rossetti S."/>
            <person name="Beletsky A.V."/>
            <person name="Kadnikov V.V."/>
            <person name="Rudenko T.S."/>
            <person name="Smolyakov D.D."/>
            <person name="Moskvitina M.I."/>
            <person name="Gureeva M.V."/>
            <person name="Mardanov A.V."/>
            <person name="Grabovich M.Y."/>
        </authorList>
    </citation>
    <scope>NUCLEOTIDE SEQUENCE</scope>
    <source>
        <strain evidence="2">CT3</strain>
    </source>
</reference>
<protein>
    <submittedName>
        <fullName evidence="2">DUF1036 domain-containing protein</fullName>
    </submittedName>
</protein>
<organism evidence="2 3">
    <name type="scientific">Thiothrix winogradskyi</name>
    <dbReference type="NCBI Taxonomy" id="96472"/>
    <lineage>
        <taxon>Bacteria</taxon>
        <taxon>Pseudomonadati</taxon>
        <taxon>Pseudomonadota</taxon>
        <taxon>Gammaproteobacteria</taxon>
        <taxon>Thiotrichales</taxon>
        <taxon>Thiotrichaceae</taxon>
        <taxon>Thiothrix</taxon>
    </lineage>
</organism>
<dbReference type="EMBL" id="CP091244">
    <property type="protein sequence ID" value="UJS24067.1"/>
    <property type="molecule type" value="Genomic_DNA"/>
</dbReference>
<keyword evidence="3" id="KW-1185">Reference proteome</keyword>
<evidence type="ECO:0000313" key="3">
    <source>
        <dbReference type="Proteomes" id="UP001054801"/>
    </source>
</evidence>
<evidence type="ECO:0000313" key="2">
    <source>
        <dbReference type="EMBL" id="UJS24067.1"/>
    </source>
</evidence>
<feature type="coiled-coil region" evidence="1">
    <location>
        <begin position="54"/>
        <end position="113"/>
    </location>
</feature>